<dbReference type="PANTHER" id="PTHR40278">
    <property type="entry name" value="DNA UTILIZATION PROTEIN HOFN"/>
    <property type="match status" value="1"/>
</dbReference>
<keyword evidence="1" id="KW-1133">Transmembrane helix</keyword>
<keyword evidence="3" id="KW-1185">Reference proteome</keyword>
<name>A0A1W1VNS2_DESTI</name>
<dbReference type="InterPro" id="IPR007813">
    <property type="entry name" value="PilN"/>
</dbReference>
<dbReference type="Pfam" id="PF05137">
    <property type="entry name" value="PilN"/>
    <property type="match status" value="1"/>
</dbReference>
<evidence type="ECO:0000313" key="2">
    <source>
        <dbReference type="EMBL" id="SMB95007.1"/>
    </source>
</evidence>
<feature type="transmembrane region" description="Helical" evidence="1">
    <location>
        <begin position="21"/>
        <end position="43"/>
    </location>
</feature>
<dbReference type="InterPro" id="IPR052534">
    <property type="entry name" value="Extracell_DNA_Util/SecSys_Comp"/>
</dbReference>
<accession>A0A1W1VNS2</accession>
<dbReference type="OrthoDB" id="1707667at2"/>
<dbReference type="STRING" id="656914.SAMN00017405_0307"/>
<proteinExistence type="predicted"/>
<dbReference type="EMBL" id="FWWT01000022">
    <property type="protein sequence ID" value="SMB95007.1"/>
    <property type="molecule type" value="Genomic_DNA"/>
</dbReference>
<gene>
    <name evidence="2" type="ORF">SAMN00017405_0307</name>
</gene>
<protein>
    <submittedName>
        <fullName evidence="2">Tfp pilus assembly protein PilN</fullName>
    </submittedName>
</protein>
<dbReference type="RefSeq" id="WP_084054118.1">
    <property type="nucleotide sequence ID" value="NZ_FWWT01000022.1"/>
</dbReference>
<dbReference type="AlphaFoldDB" id="A0A1W1VNS2"/>
<dbReference type="Proteomes" id="UP000192731">
    <property type="component" value="Unassembled WGS sequence"/>
</dbReference>
<keyword evidence="1" id="KW-0472">Membrane</keyword>
<sequence>MRDINFFSYYIDRKGSSKKKLYILISTLAIFILFTGITTTQILKANHLEKKINLVQAELSNPEMLKKAKEIEKKKEKVDLLRKHYNIVKKINQQIVEVDKFHSHQLEVIADSLPQQSFIKDISVDNETIKIQGIATNNIAVAELEHNLKKTLLFDDVHVDIINDESASEEMTSAGNKQFNLICTFFKDVNNGETN</sequence>
<evidence type="ECO:0000256" key="1">
    <source>
        <dbReference type="SAM" id="Phobius"/>
    </source>
</evidence>
<reference evidence="2 3" key="1">
    <citation type="submission" date="2017-04" db="EMBL/GenBank/DDBJ databases">
        <authorList>
            <person name="Afonso C.L."/>
            <person name="Miller P.J."/>
            <person name="Scott M.A."/>
            <person name="Spackman E."/>
            <person name="Goraichik I."/>
            <person name="Dimitrov K.M."/>
            <person name="Suarez D.L."/>
            <person name="Swayne D.E."/>
        </authorList>
    </citation>
    <scope>NUCLEOTIDE SEQUENCE [LARGE SCALE GENOMIC DNA]</scope>
    <source>
        <strain evidence="2 3">DSM 11270</strain>
    </source>
</reference>
<organism evidence="2 3">
    <name type="scientific">Desulfonispora thiosulfatigenes DSM 11270</name>
    <dbReference type="NCBI Taxonomy" id="656914"/>
    <lineage>
        <taxon>Bacteria</taxon>
        <taxon>Bacillati</taxon>
        <taxon>Bacillota</taxon>
        <taxon>Clostridia</taxon>
        <taxon>Eubacteriales</taxon>
        <taxon>Peptococcaceae</taxon>
        <taxon>Desulfonispora</taxon>
    </lineage>
</organism>
<evidence type="ECO:0000313" key="3">
    <source>
        <dbReference type="Proteomes" id="UP000192731"/>
    </source>
</evidence>
<dbReference type="PANTHER" id="PTHR40278:SF1">
    <property type="entry name" value="DNA UTILIZATION PROTEIN HOFN"/>
    <property type="match status" value="1"/>
</dbReference>
<keyword evidence="1" id="KW-0812">Transmembrane</keyword>